<sequence length="79" mass="9222">MRQFGLSYDDAIAIQCCLVIGLEAQKIRYDEHFHEMTFPERMTAQLDSSRTMKKIAYLNKFTGVHSRRSLKRLGKLVVE</sequence>
<reference evidence="1 2" key="1">
    <citation type="journal article" date="2016" name="Genome Announc.">
        <title>Draft Genome Sequence of Paenibacillus amylolyticus Heshi-A3, Isolated from Fermented Rice Bran in a Japanese Fermented Seafood Dish.</title>
        <authorList>
            <person name="Akuzawa S."/>
            <person name="Nagaoka J."/>
            <person name="Kanekatsu M."/>
            <person name="Kubota E."/>
            <person name="Ohtake R."/>
            <person name="Suzuki T."/>
            <person name="Kanesaki Y."/>
        </authorList>
    </citation>
    <scope>NUCLEOTIDE SEQUENCE [LARGE SCALE GENOMIC DNA]</scope>
    <source>
        <strain evidence="1 2">Heshi-A3</strain>
    </source>
</reference>
<name>A0A100VMG1_PAEAM</name>
<proteinExistence type="predicted"/>
<accession>A0A100VMG1</accession>
<comment type="caution">
    <text evidence="1">The sequence shown here is derived from an EMBL/GenBank/DDBJ whole genome shotgun (WGS) entry which is preliminary data.</text>
</comment>
<dbReference type="RefSeq" id="WP_062834971.1">
    <property type="nucleotide sequence ID" value="NZ_BCNV01000001.1"/>
</dbReference>
<evidence type="ECO:0000313" key="2">
    <source>
        <dbReference type="Proteomes" id="UP000069697"/>
    </source>
</evidence>
<dbReference type="AlphaFoldDB" id="A0A100VMG1"/>
<protein>
    <submittedName>
        <fullName evidence="1">Uncharacterized protein</fullName>
    </submittedName>
</protein>
<dbReference type="EMBL" id="BCNV01000001">
    <property type="protein sequence ID" value="GAS82421.1"/>
    <property type="molecule type" value="Genomic_DNA"/>
</dbReference>
<reference evidence="2" key="2">
    <citation type="submission" date="2016-01" db="EMBL/GenBank/DDBJ databases">
        <title>Draft Genome Sequence of Paenibacillus amylolyticus Heshi-A3 that Was Isolated from Fermented Rice Bran with Aging Salted Mackerel, Which Was Named Heshiko as Traditional Fermented Seafood in Japan.</title>
        <authorList>
            <person name="Akuzawa S."/>
            <person name="Nakagawa J."/>
            <person name="Kanekatsu T."/>
            <person name="Kubota E."/>
            <person name="Ohtake R."/>
            <person name="Suzuki T."/>
            <person name="Kanesaki Y."/>
        </authorList>
    </citation>
    <scope>NUCLEOTIDE SEQUENCE [LARGE SCALE GENOMIC DNA]</scope>
    <source>
        <strain evidence="2">Heshi-A3</strain>
    </source>
</reference>
<gene>
    <name evidence="1" type="ORF">PAHA3_2495</name>
</gene>
<dbReference type="Proteomes" id="UP000069697">
    <property type="component" value="Unassembled WGS sequence"/>
</dbReference>
<evidence type="ECO:0000313" key="1">
    <source>
        <dbReference type="EMBL" id="GAS82421.1"/>
    </source>
</evidence>
<organism evidence="1 2">
    <name type="scientific">Paenibacillus amylolyticus</name>
    <dbReference type="NCBI Taxonomy" id="1451"/>
    <lineage>
        <taxon>Bacteria</taxon>
        <taxon>Bacillati</taxon>
        <taxon>Bacillota</taxon>
        <taxon>Bacilli</taxon>
        <taxon>Bacillales</taxon>
        <taxon>Paenibacillaceae</taxon>
        <taxon>Paenibacillus</taxon>
    </lineage>
</organism>